<reference evidence="8 9" key="1">
    <citation type="submission" date="2016-09" db="EMBL/GenBank/DDBJ databases">
        <title>Bacillus aquimaris SAMM genome sequence reveals colonization and biosurfactant production capacities.</title>
        <authorList>
            <person name="Waghmode S.R."/>
            <person name="Suryavanshi M.V."/>
        </authorList>
    </citation>
    <scope>NUCLEOTIDE SEQUENCE [LARGE SCALE GENOMIC DNA]</scope>
    <source>
        <strain evidence="8 9">SAMM</strain>
    </source>
</reference>
<feature type="domain" description="Metallo-beta-lactamase" evidence="7">
    <location>
        <begin position="510"/>
        <end position="719"/>
    </location>
</feature>
<evidence type="ECO:0000256" key="2">
    <source>
        <dbReference type="ARBA" id="ARBA00022475"/>
    </source>
</evidence>
<feature type="transmembrane region" description="Helical" evidence="6">
    <location>
        <begin position="479"/>
        <end position="497"/>
    </location>
</feature>
<dbReference type="InterPro" id="IPR036866">
    <property type="entry name" value="RibonucZ/Hydroxyglut_hydro"/>
</dbReference>
<dbReference type="EMBL" id="MINN01000096">
    <property type="protein sequence ID" value="OIU70624.1"/>
    <property type="molecule type" value="Genomic_DNA"/>
</dbReference>
<dbReference type="InterPro" id="IPR025405">
    <property type="entry name" value="DUF4131"/>
</dbReference>
<feature type="transmembrane region" description="Helical" evidence="6">
    <location>
        <begin position="422"/>
        <end position="443"/>
    </location>
</feature>
<accession>A0A1J6WFH3</accession>
<dbReference type="InterPro" id="IPR035681">
    <property type="entry name" value="ComA-like_MBL"/>
</dbReference>
<feature type="transmembrane region" description="Helical" evidence="6">
    <location>
        <begin position="233"/>
        <end position="254"/>
    </location>
</feature>
<feature type="transmembrane region" description="Helical" evidence="6">
    <location>
        <begin position="49"/>
        <end position="68"/>
    </location>
</feature>
<keyword evidence="3 6" id="KW-0812">Transmembrane</keyword>
<comment type="subcellular location">
    <subcellularLocation>
        <location evidence="1">Cell membrane</location>
        <topology evidence="1">Multi-pass membrane protein</topology>
    </subcellularLocation>
</comment>
<feature type="transmembrane region" description="Helical" evidence="6">
    <location>
        <begin position="306"/>
        <end position="324"/>
    </location>
</feature>
<dbReference type="Proteomes" id="UP000182062">
    <property type="component" value="Unassembled WGS sequence"/>
</dbReference>
<keyword evidence="5 6" id="KW-0472">Membrane</keyword>
<evidence type="ECO:0000256" key="4">
    <source>
        <dbReference type="ARBA" id="ARBA00022989"/>
    </source>
</evidence>
<organism evidence="8 9">
    <name type="scientific">Rossellomorea aquimaris</name>
    <dbReference type="NCBI Taxonomy" id="189382"/>
    <lineage>
        <taxon>Bacteria</taxon>
        <taxon>Bacillati</taxon>
        <taxon>Bacillota</taxon>
        <taxon>Bacilli</taxon>
        <taxon>Bacillales</taxon>
        <taxon>Bacillaceae</taxon>
        <taxon>Rossellomorea</taxon>
    </lineage>
</organism>
<keyword evidence="9" id="KW-1185">Reference proteome</keyword>
<dbReference type="OrthoDB" id="9761531at2"/>
<keyword evidence="2" id="KW-1003">Cell membrane</keyword>
<dbReference type="InterPro" id="IPR001279">
    <property type="entry name" value="Metallo-B-lactamas"/>
</dbReference>
<dbReference type="PANTHER" id="PTHR30619:SF1">
    <property type="entry name" value="RECOMBINATION PROTEIN 2"/>
    <property type="match status" value="1"/>
</dbReference>
<dbReference type="Pfam" id="PF03772">
    <property type="entry name" value="Competence"/>
    <property type="match status" value="1"/>
</dbReference>
<comment type="caution">
    <text evidence="8">The sequence shown here is derived from an EMBL/GenBank/DDBJ whole genome shotgun (WGS) entry which is preliminary data.</text>
</comment>
<keyword evidence="4 6" id="KW-1133">Transmembrane helix</keyword>
<dbReference type="GO" id="GO:0030420">
    <property type="term" value="P:establishment of competence for transformation"/>
    <property type="evidence" value="ECO:0007669"/>
    <property type="project" value="InterPro"/>
</dbReference>
<evidence type="ECO:0000259" key="7">
    <source>
        <dbReference type="SMART" id="SM00849"/>
    </source>
</evidence>
<dbReference type="GO" id="GO:0005886">
    <property type="term" value="C:plasma membrane"/>
    <property type="evidence" value="ECO:0007669"/>
    <property type="project" value="UniProtKB-SubCell"/>
</dbReference>
<dbReference type="Gene3D" id="3.60.15.10">
    <property type="entry name" value="Ribonuclease Z/Hydroxyacylglutathione hydrolase-like"/>
    <property type="match status" value="1"/>
</dbReference>
<proteinExistence type="predicted"/>
<evidence type="ECO:0000313" key="8">
    <source>
        <dbReference type="EMBL" id="OIU70624.1"/>
    </source>
</evidence>
<evidence type="ECO:0000256" key="5">
    <source>
        <dbReference type="ARBA" id="ARBA00023136"/>
    </source>
</evidence>
<feature type="transmembrane region" description="Helical" evidence="6">
    <location>
        <begin position="266"/>
        <end position="299"/>
    </location>
</feature>
<dbReference type="Pfam" id="PF00753">
    <property type="entry name" value="Lactamase_B"/>
    <property type="match status" value="1"/>
</dbReference>
<dbReference type="NCBIfam" id="TIGR00361">
    <property type="entry name" value="ComEC_Rec2"/>
    <property type="match status" value="1"/>
</dbReference>
<dbReference type="RefSeq" id="WP_071618980.1">
    <property type="nucleotide sequence ID" value="NZ_MINN01000096.1"/>
</dbReference>
<dbReference type="SMART" id="SM00849">
    <property type="entry name" value="Lactamase_B"/>
    <property type="match status" value="1"/>
</dbReference>
<feature type="transmembrane region" description="Helical" evidence="6">
    <location>
        <begin position="7"/>
        <end position="29"/>
    </location>
</feature>
<name>A0A1J6WFH3_9BACI</name>
<feature type="transmembrane region" description="Helical" evidence="6">
    <location>
        <begin position="330"/>
        <end position="351"/>
    </location>
</feature>
<feature type="transmembrane region" description="Helical" evidence="6">
    <location>
        <begin position="363"/>
        <end position="380"/>
    </location>
</feature>
<dbReference type="PANTHER" id="PTHR30619">
    <property type="entry name" value="DNA INTERNALIZATION/COMPETENCE PROTEIN COMEC/REC2"/>
    <property type="match status" value="1"/>
</dbReference>
<dbReference type="InterPro" id="IPR052159">
    <property type="entry name" value="Competence_DNA_uptake"/>
</dbReference>
<gene>
    <name evidence="8" type="ORF">BHE18_19075</name>
</gene>
<feature type="transmembrane region" description="Helical" evidence="6">
    <location>
        <begin position="455"/>
        <end position="472"/>
    </location>
</feature>
<sequence length="766" mass="86038">MNKSLPPYLLLFMAAGTLTGTLLALQSYYWGAFFSFFLLSMLFLRKSSLYVWLASFFVFLSALLISDFHESTRHSILSSKKSIPMLTIDSIPEIDGSSLRGFGKLDGERIVFRYRIPSVDELEPAKALIPGHICRVKGELTEPFRNSNPNMFNYKRYLYERDIHWILKVDAFEGCRESRDEWKYTLIRWRSAGLNYIETEFPPETVGMTQALVFGETGRISEEMMNAYRSLGIVHLLAISGLHVGLISGMVYVILLRTGVTRETSLWILIMFLIFYMVITGGAPPVVRASAMLIILIIFRKLPFTIGTLDSLSIVFISLLFWNPYSIFDIGFQLSFTVSYCLVLSSSAILSDASSYLTQLFKVTAVAQLSSLPIMIIHFYEFSIIGFLTNLLFVPVFSLIVLPMALITFLKELIVPAGMEWMNGVYSLIVSGIEALTSLFAAFPLTTLVLGKPHYSIVICYIFLVLAVFKGMEKGAWRLRSFILCSFVLLHAVWVQFNPFGEVTFIDVGQGDSTLIDLPYNLGTYLIDTGGMVEFPMEDWERKAKPFSIDEDVILPFLKSKGITTIDKLLLTHGDLDHVGGAAGLVDKMKIKEIFITPGSGDKKEMKEIIALAEKKEVSVKQVHAPYAWKVKDVIFHILMPLDKEYEGNNDSLVVYSEMGGMKWLFTGDLEEEGEKEFAATYELRADVLKVGHHGSATSTSGIFLEEVKPSLGVISAGRDNRFGHPHPEVVKRLKEKGIMIHTTADHGALTYRFLGKRGTFSAQHP</sequence>
<dbReference type="SUPFAM" id="SSF56281">
    <property type="entry name" value="Metallo-hydrolase/oxidoreductase"/>
    <property type="match status" value="1"/>
</dbReference>
<protein>
    <submittedName>
        <fullName evidence="8">DNA internalization-related competence protein ComEC/Rec2</fullName>
    </submittedName>
</protein>
<evidence type="ECO:0000256" key="6">
    <source>
        <dbReference type="SAM" id="Phobius"/>
    </source>
</evidence>
<dbReference type="InterPro" id="IPR004797">
    <property type="entry name" value="Competence_ComEC/Rec2"/>
</dbReference>
<evidence type="ECO:0000256" key="1">
    <source>
        <dbReference type="ARBA" id="ARBA00004651"/>
    </source>
</evidence>
<dbReference type="AlphaFoldDB" id="A0A1J6WFH3"/>
<feature type="transmembrane region" description="Helical" evidence="6">
    <location>
        <begin position="392"/>
        <end position="410"/>
    </location>
</feature>
<dbReference type="NCBIfam" id="TIGR00360">
    <property type="entry name" value="ComEC_N-term"/>
    <property type="match status" value="1"/>
</dbReference>
<dbReference type="InterPro" id="IPR004477">
    <property type="entry name" value="ComEC_N"/>
</dbReference>
<dbReference type="Pfam" id="PF13567">
    <property type="entry name" value="DUF4131"/>
    <property type="match status" value="1"/>
</dbReference>
<evidence type="ECO:0000313" key="9">
    <source>
        <dbReference type="Proteomes" id="UP000182062"/>
    </source>
</evidence>
<evidence type="ECO:0000256" key="3">
    <source>
        <dbReference type="ARBA" id="ARBA00022692"/>
    </source>
</evidence>
<dbReference type="CDD" id="cd07731">
    <property type="entry name" value="ComA-like_MBL-fold"/>
    <property type="match status" value="1"/>
</dbReference>